<dbReference type="EMBL" id="JBBKAK010000001">
    <property type="protein sequence ID" value="MEJ8671976.1"/>
    <property type="molecule type" value="Genomic_DNA"/>
</dbReference>
<proteinExistence type="predicted"/>
<gene>
    <name evidence="1" type="ORF">WKI71_37335</name>
</gene>
<organism evidence="1 2">
    <name type="scientific">Streptomyces machairae</name>
    <dbReference type="NCBI Taxonomy" id="3134109"/>
    <lineage>
        <taxon>Bacteria</taxon>
        <taxon>Bacillati</taxon>
        <taxon>Actinomycetota</taxon>
        <taxon>Actinomycetes</taxon>
        <taxon>Kitasatosporales</taxon>
        <taxon>Streptomycetaceae</taxon>
        <taxon>Streptomyces</taxon>
    </lineage>
</organism>
<keyword evidence="2" id="KW-1185">Reference proteome</keyword>
<accession>A0ABU8USV8</accession>
<sequence length="62" mass="6717">MCAQEWSGADAVGHTPTADDYVFVPSLRPLLVRRSLHMSGTDPGSWAGHGHRLFAVRGKEPS</sequence>
<evidence type="ECO:0000313" key="2">
    <source>
        <dbReference type="Proteomes" id="UP001376459"/>
    </source>
</evidence>
<comment type="caution">
    <text evidence="1">The sequence shown here is derived from an EMBL/GenBank/DDBJ whole genome shotgun (WGS) entry which is preliminary data.</text>
</comment>
<name>A0ABU8USV8_9ACTN</name>
<protein>
    <submittedName>
        <fullName evidence="1">Uncharacterized protein</fullName>
    </submittedName>
</protein>
<dbReference type="Proteomes" id="UP001376459">
    <property type="component" value="Unassembled WGS sequence"/>
</dbReference>
<reference evidence="1 2" key="1">
    <citation type="submission" date="2024-03" db="EMBL/GenBank/DDBJ databases">
        <title>Novel Streptomyces species of biotechnological and ecological value are a feature of Machair soil.</title>
        <authorList>
            <person name="Prole J.R."/>
            <person name="Goodfellow M."/>
            <person name="Allenby N."/>
            <person name="Ward A.C."/>
        </authorList>
    </citation>
    <scope>NUCLEOTIDE SEQUENCE [LARGE SCALE GENOMIC DNA]</scope>
    <source>
        <strain evidence="1 2">MS1.AVA.1</strain>
    </source>
</reference>
<evidence type="ECO:0000313" key="1">
    <source>
        <dbReference type="EMBL" id="MEJ8671976.1"/>
    </source>
</evidence>